<name>A0A1H0KWT2_9GAMM</name>
<accession>A0A1H0KWT2</accession>
<evidence type="ECO:0000313" key="3">
    <source>
        <dbReference type="Proteomes" id="UP000199075"/>
    </source>
</evidence>
<feature type="transmembrane region" description="Helical" evidence="1">
    <location>
        <begin position="44"/>
        <end position="60"/>
    </location>
</feature>
<reference evidence="3" key="1">
    <citation type="submission" date="2016-10" db="EMBL/GenBank/DDBJ databases">
        <authorList>
            <person name="Varghese N."/>
            <person name="Submissions S."/>
        </authorList>
    </citation>
    <scope>NUCLEOTIDE SEQUENCE [LARGE SCALE GENOMIC DNA]</scope>
    <source>
        <strain evidence="3">CGMCC 1.6444</strain>
    </source>
</reference>
<organism evidence="2 3">
    <name type="scientific">Halomonas shengliensis</name>
    <dbReference type="NCBI Taxonomy" id="419597"/>
    <lineage>
        <taxon>Bacteria</taxon>
        <taxon>Pseudomonadati</taxon>
        <taxon>Pseudomonadota</taxon>
        <taxon>Gammaproteobacteria</taxon>
        <taxon>Oceanospirillales</taxon>
        <taxon>Halomonadaceae</taxon>
        <taxon>Halomonas</taxon>
    </lineage>
</organism>
<keyword evidence="1" id="KW-0812">Transmembrane</keyword>
<dbReference type="RefSeq" id="WP_089679902.1">
    <property type="nucleotide sequence ID" value="NZ_FNIV01000008.1"/>
</dbReference>
<feature type="transmembrane region" description="Helical" evidence="1">
    <location>
        <begin position="65"/>
        <end position="87"/>
    </location>
</feature>
<evidence type="ECO:0000313" key="2">
    <source>
        <dbReference type="EMBL" id="SDO60325.1"/>
    </source>
</evidence>
<dbReference type="EMBL" id="FNIV01000008">
    <property type="protein sequence ID" value="SDO60325.1"/>
    <property type="molecule type" value="Genomic_DNA"/>
</dbReference>
<keyword evidence="3" id="KW-1185">Reference proteome</keyword>
<dbReference type="Proteomes" id="UP000199075">
    <property type="component" value="Unassembled WGS sequence"/>
</dbReference>
<keyword evidence="1" id="KW-1133">Transmembrane helix</keyword>
<evidence type="ECO:0000256" key="1">
    <source>
        <dbReference type="SAM" id="Phobius"/>
    </source>
</evidence>
<proteinExistence type="predicted"/>
<gene>
    <name evidence="2" type="ORF">SAMN04487957_108135</name>
</gene>
<keyword evidence="1" id="KW-0472">Membrane</keyword>
<dbReference type="AlphaFoldDB" id="A0A1H0KWT2"/>
<dbReference type="OrthoDB" id="6183864at2"/>
<sequence length="93" mass="9816">MAQVVIWLIAFAAILALALKRWPSLSASLDCLLPRAMKTDGDNAVVWSLALAVLGATTIVRPVDVLLTAIVLGVLALVAVKLGGWAMDKVDLH</sequence>
<protein>
    <submittedName>
        <fullName evidence="2">Uncharacterized protein</fullName>
    </submittedName>
</protein>